<evidence type="ECO:0000259" key="7">
    <source>
        <dbReference type="Pfam" id="PF04116"/>
    </source>
</evidence>
<evidence type="ECO:0000256" key="4">
    <source>
        <dbReference type="ARBA" id="ARBA00023136"/>
    </source>
</evidence>
<dbReference type="RefSeq" id="WP_379727905.1">
    <property type="nucleotide sequence ID" value="NZ_JBHRYJ010000003.1"/>
</dbReference>
<name>A0ABV7VIE3_9PROT</name>
<organism evidence="8 9">
    <name type="scientific">Ferrovibrio xuzhouensis</name>
    <dbReference type="NCBI Taxonomy" id="1576914"/>
    <lineage>
        <taxon>Bacteria</taxon>
        <taxon>Pseudomonadati</taxon>
        <taxon>Pseudomonadota</taxon>
        <taxon>Alphaproteobacteria</taxon>
        <taxon>Rhodospirillales</taxon>
        <taxon>Rhodospirillaceae</taxon>
        <taxon>Ferrovibrio</taxon>
    </lineage>
</organism>
<evidence type="ECO:0000256" key="5">
    <source>
        <dbReference type="SAM" id="MobiDB-lite"/>
    </source>
</evidence>
<evidence type="ECO:0000256" key="1">
    <source>
        <dbReference type="ARBA" id="ARBA00004370"/>
    </source>
</evidence>
<keyword evidence="3 6" id="KW-1133">Transmembrane helix</keyword>
<proteinExistence type="predicted"/>
<evidence type="ECO:0000313" key="9">
    <source>
        <dbReference type="Proteomes" id="UP001595711"/>
    </source>
</evidence>
<dbReference type="Pfam" id="PF04116">
    <property type="entry name" value="FA_hydroxylase"/>
    <property type="match status" value="1"/>
</dbReference>
<dbReference type="PANTHER" id="PTHR11863">
    <property type="entry name" value="STEROL DESATURASE"/>
    <property type="match status" value="1"/>
</dbReference>
<reference evidence="9" key="1">
    <citation type="journal article" date="2019" name="Int. J. Syst. Evol. Microbiol.">
        <title>The Global Catalogue of Microorganisms (GCM) 10K type strain sequencing project: providing services to taxonomists for standard genome sequencing and annotation.</title>
        <authorList>
            <consortium name="The Broad Institute Genomics Platform"/>
            <consortium name="The Broad Institute Genome Sequencing Center for Infectious Disease"/>
            <person name="Wu L."/>
            <person name="Ma J."/>
        </authorList>
    </citation>
    <scope>NUCLEOTIDE SEQUENCE [LARGE SCALE GENOMIC DNA]</scope>
    <source>
        <strain evidence="9">KCTC 42182</strain>
    </source>
</reference>
<evidence type="ECO:0000313" key="8">
    <source>
        <dbReference type="EMBL" id="MFC3676763.1"/>
    </source>
</evidence>
<dbReference type="InterPro" id="IPR006694">
    <property type="entry name" value="Fatty_acid_hydroxylase"/>
</dbReference>
<dbReference type="EMBL" id="JBHRYJ010000003">
    <property type="protein sequence ID" value="MFC3676763.1"/>
    <property type="molecule type" value="Genomic_DNA"/>
</dbReference>
<evidence type="ECO:0000256" key="6">
    <source>
        <dbReference type="SAM" id="Phobius"/>
    </source>
</evidence>
<feature type="transmembrane region" description="Helical" evidence="6">
    <location>
        <begin position="141"/>
        <end position="165"/>
    </location>
</feature>
<comment type="caution">
    <text evidence="8">The sequence shown here is derived from an EMBL/GenBank/DDBJ whole genome shotgun (WGS) entry which is preliminary data.</text>
</comment>
<keyword evidence="9" id="KW-1185">Reference proteome</keyword>
<keyword evidence="4 6" id="KW-0472">Membrane</keyword>
<keyword evidence="2 6" id="KW-0812">Transmembrane</keyword>
<evidence type="ECO:0000256" key="3">
    <source>
        <dbReference type="ARBA" id="ARBA00022989"/>
    </source>
</evidence>
<comment type="subcellular location">
    <subcellularLocation>
        <location evidence="1">Membrane</location>
    </subcellularLocation>
</comment>
<gene>
    <name evidence="8" type="ORF">ACFOOQ_14495</name>
</gene>
<feature type="domain" description="Fatty acid hydroxylase" evidence="7">
    <location>
        <begin position="94"/>
        <end position="228"/>
    </location>
</feature>
<feature type="transmembrane region" description="Helical" evidence="6">
    <location>
        <begin position="51"/>
        <end position="72"/>
    </location>
</feature>
<feature type="transmembrane region" description="Helical" evidence="6">
    <location>
        <begin position="87"/>
        <end position="109"/>
    </location>
</feature>
<accession>A0ABV7VIE3</accession>
<feature type="transmembrane region" description="Helical" evidence="6">
    <location>
        <begin position="13"/>
        <end position="30"/>
    </location>
</feature>
<dbReference type="InterPro" id="IPR050307">
    <property type="entry name" value="Sterol_Desaturase_Related"/>
</dbReference>
<evidence type="ECO:0000256" key="2">
    <source>
        <dbReference type="ARBA" id="ARBA00022692"/>
    </source>
</evidence>
<protein>
    <submittedName>
        <fullName evidence="8">Sterol desaturase family protein</fullName>
    </submittedName>
</protein>
<feature type="region of interest" description="Disordered" evidence="5">
    <location>
        <begin position="262"/>
        <end position="281"/>
    </location>
</feature>
<sequence length="281" mass="31038">MSPILNHEPVIRLGVYLGLLGVLMLAEAVWPRRSQSLGRWRRWPANLGMAALNALVVRLLAPGAVIGAALWAEATGFGLFNLLPLPGWLAVAGSVLLLDLTIYAQHVAFHRIAPLWRLHRMHHADTEIDVTTGARFHPFEILLSVAIKAAAVILLGAPAVAVLLFEVLLNATSMFNHANLALPAGLDRWLRRLLVTPDMHRVHHSWHRDETDSNYGFNLPWWDRLFGTYRPQPRDGHPGMTIGLADFRSPGDQRLDRMLLQPLRPSPAADGRAGDSAAPVV</sequence>
<dbReference type="Proteomes" id="UP001595711">
    <property type="component" value="Unassembled WGS sequence"/>
</dbReference>